<dbReference type="AlphaFoldDB" id="A0A2N3LS88"/>
<evidence type="ECO:0008006" key="4">
    <source>
        <dbReference type="Google" id="ProtNLM"/>
    </source>
</evidence>
<name>A0A2N3LS88_9HYPH</name>
<evidence type="ECO:0000256" key="1">
    <source>
        <dbReference type="SAM" id="SignalP"/>
    </source>
</evidence>
<dbReference type="EMBL" id="PJNW01000018">
    <property type="protein sequence ID" value="PKR87447.1"/>
    <property type="molecule type" value="Genomic_DNA"/>
</dbReference>
<reference evidence="2 3" key="1">
    <citation type="submission" date="2017-12" db="EMBL/GenBank/DDBJ databases">
        <title>Anaerobic carbon monoxide metabolism by Pleomorphomonas carboxyditropha sp. nov., a new mesophilic hydrogenogenic carboxidotroph.</title>
        <authorList>
            <person name="Esquivel-Elizondo S."/>
            <person name="Krajmalnik-Brown R."/>
        </authorList>
    </citation>
    <scope>NUCLEOTIDE SEQUENCE [LARGE SCALE GENOMIC DNA]</scope>
    <source>
        <strain evidence="2 3">R5-392</strain>
    </source>
</reference>
<protein>
    <recommendedName>
        <fullName evidence="4">DUF4440 domain-containing protein</fullName>
    </recommendedName>
</protein>
<evidence type="ECO:0000313" key="3">
    <source>
        <dbReference type="Proteomes" id="UP000233491"/>
    </source>
</evidence>
<keyword evidence="3" id="KW-1185">Reference proteome</keyword>
<accession>A0A2N3LS88</accession>
<proteinExistence type="predicted"/>
<gene>
    <name evidence="2" type="ORF">CXZ10_19785</name>
</gene>
<dbReference type="Proteomes" id="UP000233491">
    <property type="component" value="Unassembled WGS sequence"/>
</dbReference>
<evidence type="ECO:0000313" key="2">
    <source>
        <dbReference type="EMBL" id="PKR87447.1"/>
    </source>
</evidence>
<keyword evidence="1" id="KW-0732">Signal</keyword>
<comment type="caution">
    <text evidence="2">The sequence shown here is derived from an EMBL/GenBank/DDBJ whole genome shotgun (WGS) entry which is preliminary data.</text>
</comment>
<feature type="signal peptide" evidence="1">
    <location>
        <begin position="1"/>
        <end position="29"/>
    </location>
</feature>
<organism evidence="2 3">
    <name type="scientific">Pleomorphomonas diazotrophica</name>
    <dbReference type="NCBI Taxonomy" id="1166257"/>
    <lineage>
        <taxon>Bacteria</taxon>
        <taxon>Pseudomonadati</taxon>
        <taxon>Pseudomonadota</taxon>
        <taxon>Alphaproteobacteria</taxon>
        <taxon>Hyphomicrobiales</taxon>
        <taxon>Pleomorphomonadaceae</taxon>
        <taxon>Pleomorphomonas</taxon>
    </lineage>
</organism>
<feature type="chain" id="PRO_5014710353" description="DUF4440 domain-containing protein" evidence="1">
    <location>
        <begin position="30"/>
        <end position="189"/>
    </location>
</feature>
<sequence length="189" mass="20853">MEVVMKRGLAGAVLLLASSLGAASGPACAAGAPEAREKAEVRAIFKLLLAEVSPGDGWTYDLPCVFSETWDEPEPPRRKPLLSVREALDPDNRHPEQICDFAERNKTARAMAKSLAGRDKPYLDTANTSFSYPAFNRTLSRATIMKEGGNDRWTPEGAGDFVGSGTRIFLEKKRGHWVIKRMVNEWTMN</sequence>